<dbReference type="Pfam" id="PF01636">
    <property type="entry name" value="APH"/>
    <property type="match status" value="1"/>
</dbReference>
<keyword evidence="3" id="KW-1185">Reference proteome</keyword>
<dbReference type="InterPro" id="IPR011009">
    <property type="entry name" value="Kinase-like_dom_sf"/>
</dbReference>
<organism evidence="2 3">
    <name type="scientific">Pseudarthrobacter quantipunctorum</name>
    <dbReference type="NCBI Taxonomy" id="3128980"/>
    <lineage>
        <taxon>Bacteria</taxon>
        <taxon>Bacillati</taxon>
        <taxon>Actinomycetota</taxon>
        <taxon>Actinomycetes</taxon>
        <taxon>Micrococcales</taxon>
        <taxon>Micrococcaceae</taxon>
        <taxon>Pseudarthrobacter</taxon>
    </lineage>
</organism>
<feature type="domain" description="Aminoglycoside phosphotransferase" evidence="1">
    <location>
        <begin position="34"/>
        <end position="228"/>
    </location>
</feature>
<dbReference type="InterPro" id="IPR002575">
    <property type="entry name" value="Aminoglycoside_PTrfase"/>
</dbReference>
<name>A0ABZ2R637_9MICC</name>
<evidence type="ECO:0000259" key="1">
    <source>
        <dbReference type="Pfam" id="PF01636"/>
    </source>
</evidence>
<dbReference type="EC" id="2.7.1.-" evidence="2"/>
<dbReference type="RefSeq" id="WP_406636390.1">
    <property type="nucleotide sequence ID" value="NZ_CP148033.1"/>
</dbReference>
<dbReference type="SUPFAM" id="SSF56112">
    <property type="entry name" value="Protein kinase-like (PK-like)"/>
    <property type="match status" value="1"/>
</dbReference>
<protein>
    <submittedName>
        <fullName evidence="2">Aminoglycoside phosphotransferase family protein</fullName>
        <ecNumber evidence="2">2.7.1.-</ecNumber>
    </submittedName>
</protein>
<evidence type="ECO:0000313" key="2">
    <source>
        <dbReference type="EMBL" id="WXK93781.1"/>
    </source>
</evidence>
<gene>
    <name evidence="2" type="ORF">WHH00_02960</name>
</gene>
<dbReference type="EMBL" id="CP148033">
    <property type="protein sequence ID" value="WXK93781.1"/>
    <property type="molecule type" value="Genomic_DNA"/>
</dbReference>
<dbReference type="Proteomes" id="UP001623384">
    <property type="component" value="Chromosome"/>
</dbReference>
<proteinExistence type="predicted"/>
<evidence type="ECO:0000313" key="3">
    <source>
        <dbReference type="Proteomes" id="UP001623384"/>
    </source>
</evidence>
<reference evidence="2 3" key="1">
    <citation type="submission" date="2024-03" db="EMBL/GenBank/DDBJ databases">
        <title>Rhodococcus navarretei sp. nov. and Pseudarthrobacter quantumdoti sp. nov., two new species with the ability to biosynthesize Quantum Dots isolated from soil samples at Union Glacier, Antarctica.</title>
        <authorList>
            <person name="Vargas M."/>
        </authorList>
    </citation>
    <scope>NUCLEOTIDE SEQUENCE [LARGE SCALE GENOMIC DNA]</scope>
    <source>
        <strain evidence="2 3">RC-2-3</strain>
    </source>
</reference>
<sequence>MPASVTPEQHRLLRSWLGPFMVVKDYSWPLQDTSVLHVSTPDGGSFIVKASTTSHHIRREIAALAPGLPGLHGSAPVLRQASVKAGILVTEFLPGTSVEGTAAEYQPGTYRQAGALLAKLHRPAGTSADYAKKLAYQTQLLIRSAEGLVAADVCARAEQELAGLKPGPVELVTSHGDYQPRNWLVDGGRIKVIDFGRADARPWVHDLVRLTHQQFLGRPALAEAFYSGLGKQPGSSDAGLWQLENLNQALGTVVWAHKIGDAAFEQSGVERLERILAG</sequence>
<keyword evidence="2" id="KW-0808">Transferase</keyword>
<dbReference type="Gene3D" id="3.90.1200.10">
    <property type="match status" value="1"/>
</dbReference>
<accession>A0ABZ2R637</accession>
<dbReference type="GO" id="GO:0016740">
    <property type="term" value="F:transferase activity"/>
    <property type="evidence" value="ECO:0007669"/>
    <property type="project" value="UniProtKB-KW"/>
</dbReference>